<reference evidence="1 2" key="1">
    <citation type="submission" date="2022-10" db="EMBL/GenBank/DDBJ databases">
        <title>Identification of biosynthetic pathway for the production of the potent trypsin inhibitor radiosumin.</title>
        <authorList>
            <person name="Fewer D.P."/>
            <person name="Delbaje E."/>
            <person name="Ouyang X."/>
            <person name="Agostino P.D."/>
            <person name="Wahlsten M."/>
            <person name="Jokela J."/>
            <person name="Permi P."/>
            <person name="Haapaniemi E."/>
            <person name="Koistinen H."/>
        </authorList>
    </citation>
    <scope>NUCLEOTIDE SEQUENCE [LARGE SCALE GENOMIC DNA]</scope>
    <source>
        <strain evidence="1 2">NIES-515</strain>
    </source>
</reference>
<dbReference type="EMBL" id="JAOWRF010000280">
    <property type="protein sequence ID" value="MCV3215725.1"/>
    <property type="molecule type" value="Genomic_DNA"/>
</dbReference>
<name>A0ABT3B3B4_9CYAN</name>
<evidence type="ECO:0000313" key="1">
    <source>
        <dbReference type="EMBL" id="MCV3215725.1"/>
    </source>
</evidence>
<dbReference type="NCBIfam" id="TIGR02117">
    <property type="entry name" value="chp_urease_rgn"/>
    <property type="match status" value="1"/>
</dbReference>
<accession>A0ABT3B3B4</accession>
<dbReference type="InterPro" id="IPR011727">
    <property type="entry name" value="CHP02117"/>
</dbReference>
<sequence>MKYMKNLSLPRLLYRYFTRCFAAIFFSLTFLCCGLLIPAKWGNHSKNNCEIKVCVSNTGIHSNIIVPTENRIFDWHQYLSIDEIGIDRAKNYNYLSFGWGDRDFYMSTPSLANLKLSTTLIALFLPTPSVMYVKGYQIIPNDLEVKCIKINQNDYWQLTKFIESSFQIDANGRQIRLGNGYTDNAGFYAAKGSYSILRNCNSWTAEGLRKADISTPLLSGLSSAIMLHLKSNCK</sequence>
<evidence type="ECO:0000313" key="2">
    <source>
        <dbReference type="Proteomes" id="UP001526143"/>
    </source>
</evidence>
<protein>
    <submittedName>
        <fullName evidence="1">TIGR02117 family protein</fullName>
    </submittedName>
</protein>
<gene>
    <name evidence="1" type="ORF">OGM63_19780</name>
</gene>
<dbReference type="Proteomes" id="UP001526143">
    <property type="component" value="Unassembled WGS sequence"/>
</dbReference>
<proteinExistence type="predicted"/>
<organism evidence="1 2">
    <name type="scientific">Plectonema radiosum NIES-515</name>
    <dbReference type="NCBI Taxonomy" id="2986073"/>
    <lineage>
        <taxon>Bacteria</taxon>
        <taxon>Bacillati</taxon>
        <taxon>Cyanobacteriota</taxon>
        <taxon>Cyanophyceae</taxon>
        <taxon>Oscillatoriophycideae</taxon>
        <taxon>Oscillatoriales</taxon>
        <taxon>Microcoleaceae</taxon>
        <taxon>Plectonema</taxon>
    </lineage>
</organism>
<keyword evidence="2" id="KW-1185">Reference proteome</keyword>
<dbReference type="RefSeq" id="WP_263747374.1">
    <property type="nucleotide sequence ID" value="NZ_JAOWRF010000280.1"/>
</dbReference>
<comment type="caution">
    <text evidence="1">The sequence shown here is derived from an EMBL/GenBank/DDBJ whole genome shotgun (WGS) entry which is preliminary data.</text>
</comment>
<dbReference type="Pfam" id="PF09601">
    <property type="entry name" value="DUF2459"/>
    <property type="match status" value="1"/>
</dbReference>